<accession>A0AAV2QVB2</accession>
<comment type="caution">
    <text evidence="1">The sequence shown here is derived from an EMBL/GenBank/DDBJ whole genome shotgun (WGS) entry which is preliminary data.</text>
</comment>
<gene>
    <name evidence="1" type="ORF">MNOR_LOCUS15664</name>
</gene>
<name>A0AAV2QVB2_MEGNR</name>
<sequence>MFSKMSFNCCVVELSSFILFSSISAMFSKMSFNCCVVELSSFILFSSISAMFSKMSFNCCVVAFEVPLQFSIMSFNIALDSLVRVFMSFMGSFRSFTVVDEYGFCVALSCAK</sequence>
<protein>
    <recommendedName>
        <fullName evidence="3">NADH dehydrogenase subunit 4L</fullName>
    </recommendedName>
</protein>
<reference evidence="1 2" key="1">
    <citation type="submission" date="2024-05" db="EMBL/GenBank/DDBJ databases">
        <authorList>
            <person name="Wallberg A."/>
        </authorList>
    </citation>
    <scope>NUCLEOTIDE SEQUENCE [LARGE SCALE GENOMIC DNA]</scope>
</reference>
<keyword evidence="2" id="KW-1185">Reference proteome</keyword>
<dbReference type="Proteomes" id="UP001497623">
    <property type="component" value="Unassembled WGS sequence"/>
</dbReference>
<dbReference type="AlphaFoldDB" id="A0AAV2QVB2"/>
<evidence type="ECO:0008006" key="3">
    <source>
        <dbReference type="Google" id="ProtNLM"/>
    </source>
</evidence>
<evidence type="ECO:0000313" key="1">
    <source>
        <dbReference type="EMBL" id="CAL4096282.1"/>
    </source>
</evidence>
<organism evidence="1 2">
    <name type="scientific">Meganyctiphanes norvegica</name>
    <name type="common">Northern krill</name>
    <name type="synonym">Thysanopoda norvegica</name>
    <dbReference type="NCBI Taxonomy" id="48144"/>
    <lineage>
        <taxon>Eukaryota</taxon>
        <taxon>Metazoa</taxon>
        <taxon>Ecdysozoa</taxon>
        <taxon>Arthropoda</taxon>
        <taxon>Crustacea</taxon>
        <taxon>Multicrustacea</taxon>
        <taxon>Malacostraca</taxon>
        <taxon>Eumalacostraca</taxon>
        <taxon>Eucarida</taxon>
        <taxon>Euphausiacea</taxon>
        <taxon>Euphausiidae</taxon>
        <taxon>Meganyctiphanes</taxon>
    </lineage>
</organism>
<dbReference type="EMBL" id="CAXKWB010009899">
    <property type="protein sequence ID" value="CAL4096282.1"/>
    <property type="molecule type" value="Genomic_DNA"/>
</dbReference>
<proteinExistence type="predicted"/>
<evidence type="ECO:0000313" key="2">
    <source>
        <dbReference type="Proteomes" id="UP001497623"/>
    </source>
</evidence>